<proteinExistence type="predicted"/>
<reference evidence="2" key="1">
    <citation type="journal article" date="2019" name="Int. J. Syst. Evol. Microbiol.">
        <title>The Global Catalogue of Microorganisms (GCM) 10K type strain sequencing project: providing services to taxonomists for standard genome sequencing and annotation.</title>
        <authorList>
            <consortium name="The Broad Institute Genomics Platform"/>
            <consortium name="The Broad Institute Genome Sequencing Center for Infectious Disease"/>
            <person name="Wu L."/>
            <person name="Ma J."/>
        </authorList>
    </citation>
    <scope>NUCLEOTIDE SEQUENCE [LARGE SCALE GENOMIC DNA]</scope>
    <source>
        <strain evidence="2">JCM 31696</strain>
    </source>
</reference>
<organism evidence="1 2">
    <name type="scientific">Actinomadura adrarensis</name>
    <dbReference type="NCBI Taxonomy" id="1819600"/>
    <lineage>
        <taxon>Bacteria</taxon>
        <taxon>Bacillati</taxon>
        <taxon>Actinomycetota</taxon>
        <taxon>Actinomycetes</taxon>
        <taxon>Streptosporangiales</taxon>
        <taxon>Thermomonosporaceae</taxon>
        <taxon>Actinomadura</taxon>
    </lineage>
</organism>
<gene>
    <name evidence="1" type="ORF">ACFQ07_05125</name>
</gene>
<comment type="caution">
    <text evidence="1">The sequence shown here is derived from an EMBL/GenBank/DDBJ whole genome shotgun (WGS) entry which is preliminary data.</text>
</comment>
<dbReference type="EMBL" id="JBHTIR010000609">
    <property type="protein sequence ID" value="MFD0851588.1"/>
    <property type="molecule type" value="Genomic_DNA"/>
</dbReference>
<protein>
    <submittedName>
        <fullName evidence="1">Uncharacterized protein</fullName>
    </submittedName>
</protein>
<sequence>MFDNIRAIGEKLGGTTAFSIMEIAQERHGMAWSKTVRDTAEHPRNGTSPALRN</sequence>
<evidence type="ECO:0000313" key="1">
    <source>
        <dbReference type="EMBL" id="MFD0851588.1"/>
    </source>
</evidence>
<accession>A0ABW3CBB6</accession>
<dbReference type="Proteomes" id="UP001597083">
    <property type="component" value="Unassembled WGS sequence"/>
</dbReference>
<evidence type="ECO:0000313" key="2">
    <source>
        <dbReference type="Proteomes" id="UP001597083"/>
    </source>
</evidence>
<keyword evidence="2" id="KW-1185">Reference proteome</keyword>
<name>A0ABW3CBB6_9ACTN</name>